<reference evidence="3" key="4">
    <citation type="submission" date="2025-05" db="UniProtKB">
        <authorList>
            <consortium name="EnsemblFungi"/>
        </authorList>
    </citation>
    <scope>IDENTIFICATION</scope>
    <source>
        <strain evidence="3">isolate 1-1 / race 1 (BBBD)</strain>
    </source>
</reference>
<dbReference type="VEuPathDB" id="FungiDB:PTTG_09614"/>
<feature type="compositionally biased region" description="Basic residues" evidence="1">
    <location>
        <begin position="7"/>
        <end position="24"/>
    </location>
</feature>
<reference evidence="2" key="2">
    <citation type="submission" date="2016-05" db="EMBL/GenBank/DDBJ databases">
        <title>Comparative analysis highlights variable genome content of wheat rusts and divergence of the mating loci.</title>
        <authorList>
            <person name="Cuomo C.A."/>
            <person name="Bakkeren G."/>
            <person name="Szabo L."/>
            <person name="Khalil H."/>
            <person name="Joly D."/>
            <person name="Goldberg J."/>
            <person name="Young S."/>
            <person name="Zeng Q."/>
            <person name="Fellers J."/>
        </authorList>
    </citation>
    <scope>NUCLEOTIDE SEQUENCE [LARGE SCALE GENOMIC DNA]</scope>
    <source>
        <strain evidence="2">1-1 BBBD Race 1</strain>
    </source>
</reference>
<accession>A0A180G2I7</accession>
<feature type="compositionally biased region" description="Polar residues" evidence="1">
    <location>
        <begin position="80"/>
        <end position="95"/>
    </location>
</feature>
<evidence type="ECO:0000313" key="3">
    <source>
        <dbReference type="EnsemblFungi" id="PTTG_09614-t43_1-p1"/>
    </source>
</evidence>
<reference evidence="2" key="1">
    <citation type="submission" date="2009-11" db="EMBL/GenBank/DDBJ databases">
        <authorList>
            <consortium name="The Broad Institute Genome Sequencing Platform"/>
            <person name="Ward D."/>
            <person name="Feldgarden M."/>
            <person name="Earl A."/>
            <person name="Young S.K."/>
            <person name="Zeng Q."/>
            <person name="Koehrsen M."/>
            <person name="Alvarado L."/>
            <person name="Berlin A."/>
            <person name="Bochicchio J."/>
            <person name="Borenstein D."/>
            <person name="Chapman S.B."/>
            <person name="Chen Z."/>
            <person name="Engels R."/>
            <person name="Freedman E."/>
            <person name="Gellesch M."/>
            <person name="Goldberg J."/>
            <person name="Griggs A."/>
            <person name="Gujja S."/>
            <person name="Heilman E."/>
            <person name="Heiman D."/>
            <person name="Hepburn T."/>
            <person name="Howarth C."/>
            <person name="Jen D."/>
            <person name="Larson L."/>
            <person name="Lewis B."/>
            <person name="Mehta T."/>
            <person name="Park D."/>
            <person name="Pearson M."/>
            <person name="Roberts A."/>
            <person name="Saif S."/>
            <person name="Shea T."/>
            <person name="Shenoy N."/>
            <person name="Sisk P."/>
            <person name="Stolte C."/>
            <person name="Sykes S."/>
            <person name="Thomson T."/>
            <person name="Walk T."/>
            <person name="White J."/>
            <person name="Yandava C."/>
            <person name="Izard J."/>
            <person name="Baranova O.V."/>
            <person name="Blanton J.M."/>
            <person name="Tanner A.C."/>
            <person name="Dewhirst F.E."/>
            <person name="Haas B."/>
            <person name="Nusbaum C."/>
            <person name="Birren B."/>
        </authorList>
    </citation>
    <scope>NUCLEOTIDE SEQUENCE [LARGE SCALE GENOMIC DNA]</scope>
    <source>
        <strain evidence="2">1-1 BBBD Race 1</strain>
    </source>
</reference>
<proteinExistence type="predicted"/>
<evidence type="ECO:0000256" key="1">
    <source>
        <dbReference type="SAM" id="MobiDB-lite"/>
    </source>
</evidence>
<dbReference type="EMBL" id="ADAS02001815">
    <property type="protein sequence ID" value="OAV86053.1"/>
    <property type="molecule type" value="Genomic_DNA"/>
</dbReference>
<reference evidence="3 4" key="3">
    <citation type="journal article" date="2017" name="G3 (Bethesda)">
        <title>Comparative analysis highlights variable genome content of wheat rusts and divergence of the mating loci.</title>
        <authorList>
            <person name="Cuomo C.A."/>
            <person name="Bakkeren G."/>
            <person name="Khalil H.B."/>
            <person name="Panwar V."/>
            <person name="Joly D."/>
            <person name="Linning R."/>
            <person name="Sakthikumar S."/>
            <person name="Song X."/>
            <person name="Adiconis X."/>
            <person name="Fan L."/>
            <person name="Goldberg J.M."/>
            <person name="Levin J.Z."/>
            <person name="Young S."/>
            <person name="Zeng Q."/>
            <person name="Anikster Y."/>
            <person name="Bruce M."/>
            <person name="Wang M."/>
            <person name="Yin C."/>
            <person name="McCallum B."/>
            <person name="Szabo L.J."/>
            <person name="Hulbert S."/>
            <person name="Chen X."/>
            <person name="Fellers J.P."/>
        </authorList>
    </citation>
    <scope>NUCLEOTIDE SEQUENCE</scope>
    <source>
        <strain evidence="4">Isolate 1-1 / race 1 (BBBD)</strain>
        <strain evidence="3">isolate 1-1 / race 1 (BBBD)</strain>
    </source>
</reference>
<feature type="compositionally biased region" description="Polar residues" evidence="1">
    <location>
        <begin position="39"/>
        <end position="52"/>
    </location>
</feature>
<dbReference type="AlphaFoldDB" id="A0A180G2I7"/>
<gene>
    <name evidence="2" type="ORF">PTTG_09614</name>
</gene>
<organism evidence="2">
    <name type="scientific">Puccinia triticina (isolate 1-1 / race 1 (BBBD))</name>
    <name type="common">Brown leaf rust fungus</name>
    <dbReference type="NCBI Taxonomy" id="630390"/>
    <lineage>
        <taxon>Eukaryota</taxon>
        <taxon>Fungi</taxon>
        <taxon>Dikarya</taxon>
        <taxon>Basidiomycota</taxon>
        <taxon>Pucciniomycotina</taxon>
        <taxon>Pucciniomycetes</taxon>
        <taxon>Pucciniales</taxon>
        <taxon>Pucciniaceae</taxon>
        <taxon>Puccinia</taxon>
    </lineage>
</organism>
<dbReference type="OrthoDB" id="2499072at2759"/>
<dbReference type="EnsemblFungi" id="PTTG_09614-t43_1">
    <property type="protein sequence ID" value="PTTG_09614-t43_1-p1"/>
    <property type="gene ID" value="PTTG_09614"/>
</dbReference>
<sequence>MVSTRASKSKKNITTRKSATLKRKERTDNVPFKDPKFSPNPTQTQNELQNRGSSDSSDSSDSDSSDSSESESDSNSDSNLGSKSDPNSNPIGFNLDNFESQLSSWSIADLRKTLQKKKNPANRISQDVQEALELLQQNYIKSKLMLALIGNVGENTVNKFLGENKPSRQKCGWNRYLAFSLESLKHPVPPRGISEGWDDQNAEMGKAWASITATEKEVFSSRVFQHFLKIPCGYDGDEDDEEAVGELTPDKIELYSPLYQNLVNLDKVAAFSAKGPESEGQTPGETYKQALKKILMLNSEVGILTYDVL</sequence>
<dbReference type="GO" id="GO:0005509">
    <property type="term" value="F:calcium ion binding"/>
    <property type="evidence" value="ECO:0007669"/>
    <property type="project" value="TreeGrafter"/>
</dbReference>
<dbReference type="GO" id="GO:0051279">
    <property type="term" value="P:regulation of release of sequestered calcium ion into cytosol"/>
    <property type="evidence" value="ECO:0007669"/>
    <property type="project" value="TreeGrafter"/>
</dbReference>
<protein>
    <submittedName>
        <fullName evidence="2 3">Uncharacterized protein</fullName>
    </submittedName>
</protein>
<dbReference type="Proteomes" id="UP000005240">
    <property type="component" value="Unassembled WGS sequence"/>
</dbReference>
<evidence type="ECO:0000313" key="4">
    <source>
        <dbReference type="Proteomes" id="UP000005240"/>
    </source>
</evidence>
<evidence type="ECO:0000313" key="2">
    <source>
        <dbReference type="EMBL" id="OAV86053.1"/>
    </source>
</evidence>
<feature type="region of interest" description="Disordered" evidence="1">
    <location>
        <begin position="1"/>
        <end position="95"/>
    </location>
</feature>
<feature type="compositionally biased region" description="Acidic residues" evidence="1">
    <location>
        <begin position="58"/>
        <end position="74"/>
    </location>
</feature>
<keyword evidence="4" id="KW-1185">Reference proteome</keyword>
<name>A0A180G2I7_PUCT1</name>
<dbReference type="PANTHER" id="PTHR10033">
    <property type="entry name" value="CALSEQUESTRIN"/>
    <property type="match status" value="1"/>
</dbReference>
<dbReference type="PANTHER" id="PTHR10033:SF0">
    <property type="entry name" value="CALSEQUESTRIN"/>
    <property type="match status" value="1"/>
</dbReference>
<feature type="compositionally biased region" description="Basic and acidic residues" evidence="1">
    <location>
        <begin position="25"/>
        <end position="36"/>
    </location>
</feature>